<dbReference type="GO" id="GO:0008381">
    <property type="term" value="F:mechanosensitive monoatomic ion channel activity"/>
    <property type="evidence" value="ECO:0007669"/>
    <property type="project" value="UniProtKB-ARBA"/>
</dbReference>
<dbReference type="SUPFAM" id="SSF82861">
    <property type="entry name" value="Mechanosensitive channel protein MscS (YggB), transmembrane region"/>
    <property type="match status" value="1"/>
</dbReference>
<dbReference type="Proteomes" id="UP000011717">
    <property type="component" value="Unassembled WGS sequence"/>
</dbReference>
<feature type="domain" description="Mechanosensitive ion channel MscS" evidence="8">
    <location>
        <begin position="363"/>
        <end position="428"/>
    </location>
</feature>
<evidence type="ECO:0000256" key="5">
    <source>
        <dbReference type="ARBA" id="ARBA00022989"/>
    </source>
</evidence>
<feature type="transmembrane region" description="Helical" evidence="7">
    <location>
        <begin position="278"/>
        <end position="296"/>
    </location>
</feature>
<evidence type="ECO:0000313" key="12">
    <source>
        <dbReference type="Proteomes" id="UP000011717"/>
    </source>
</evidence>
<dbReference type="InterPro" id="IPR049278">
    <property type="entry name" value="MS_channel_C"/>
</dbReference>
<evidence type="ECO:0000256" key="6">
    <source>
        <dbReference type="ARBA" id="ARBA00023136"/>
    </source>
</evidence>
<evidence type="ECO:0000259" key="9">
    <source>
        <dbReference type="Pfam" id="PF21082"/>
    </source>
</evidence>
<dbReference type="InterPro" id="IPR010920">
    <property type="entry name" value="LSM_dom_sf"/>
</dbReference>
<evidence type="ECO:0000256" key="4">
    <source>
        <dbReference type="ARBA" id="ARBA00022692"/>
    </source>
</evidence>
<dbReference type="InterPro" id="IPR023408">
    <property type="entry name" value="MscS_beta-dom_sf"/>
</dbReference>
<dbReference type="Gene3D" id="2.30.30.60">
    <property type="match status" value="1"/>
</dbReference>
<dbReference type="Gene3D" id="3.30.70.100">
    <property type="match status" value="1"/>
</dbReference>
<comment type="caution">
    <text evidence="11">The sequence shown here is derived from an EMBL/GenBank/DDBJ whole genome shotgun (WGS) entry which is preliminary data.</text>
</comment>
<dbReference type="Pfam" id="PF00924">
    <property type="entry name" value="MS_channel_2nd"/>
    <property type="match status" value="1"/>
</dbReference>
<dbReference type="PANTHER" id="PTHR30566">
    <property type="entry name" value="YNAI-RELATED MECHANOSENSITIVE ION CHANNEL"/>
    <property type="match status" value="1"/>
</dbReference>
<dbReference type="EMBL" id="AMRV01000001">
    <property type="protein sequence ID" value="EMD84203.1"/>
    <property type="molecule type" value="Genomic_DNA"/>
</dbReference>
<feature type="transmembrane region" description="Helical" evidence="7">
    <location>
        <begin position="342"/>
        <end position="360"/>
    </location>
</feature>
<dbReference type="PATRIC" id="fig|1234595.3.peg.132"/>
<dbReference type="InterPro" id="IPR006685">
    <property type="entry name" value="MscS_channel_2nd"/>
</dbReference>
<keyword evidence="6 7" id="KW-0472">Membrane</keyword>
<comment type="similarity">
    <text evidence="2">Belongs to the MscS (TC 1.A.23) family.</text>
</comment>
<dbReference type="GO" id="GO:0005886">
    <property type="term" value="C:plasma membrane"/>
    <property type="evidence" value="ECO:0007669"/>
    <property type="project" value="UniProtKB-SubCell"/>
</dbReference>
<evidence type="ECO:0000256" key="3">
    <source>
        <dbReference type="ARBA" id="ARBA00022475"/>
    </source>
</evidence>
<dbReference type="PANTHER" id="PTHR30566:SF5">
    <property type="entry name" value="MECHANOSENSITIVE ION CHANNEL PROTEIN 1, MITOCHONDRIAL-RELATED"/>
    <property type="match status" value="1"/>
</dbReference>
<keyword evidence="3" id="KW-1003">Cell membrane</keyword>
<protein>
    <submittedName>
        <fullName evidence="11">Potassium efflux system KefA protein / Small-conductance mechanosensitive channel</fullName>
    </submittedName>
</protein>
<evidence type="ECO:0000259" key="10">
    <source>
        <dbReference type="Pfam" id="PF21088"/>
    </source>
</evidence>
<gene>
    <name evidence="11" type="ORF">C725_0133</name>
</gene>
<dbReference type="InterPro" id="IPR011014">
    <property type="entry name" value="MscS_channel_TM-2"/>
</dbReference>
<dbReference type="AlphaFoldDB" id="M2U895"/>
<dbReference type="Gene3D" id="1.10.287.1260">
    <property type="match status" value="1"/>
</dbReference>
<evidence type="ECO:0000259" key="8">
    <source>
        <dbReference type="Pfam" id="PF00924"/>
    </source>
</evidence>
<organism evidence="11 12">
    <name type="scientific">Pacificimonas flava</name>
    <dbReference type="NCBI Taxonomy" id="1234595"/>
    <lineage>
        <taxon>Bacteria</taxon>
        <taxon>Pseudomonadati</taxon>
        <taxon>Pseudomonadota</taxon>
        <taxon>Alphaproteobacteria</taxon>
        <taxon>Sphingomonadales</taxon>
        <taxon>Sphingosinicellaceae</taxon>
        <taxon>Pacificimonas</taxon>
    </lineage>
</organism>
<feature type="transmembrane region" description="Helical" evidence="7">
    <location>
        <begin position="317"/>
        <end position="336"/>
    </location>
</feature>
<proteinExistence type="inferred from homology"/>
<accession>M2U895</accession>
<feature type="transmembrane region" description="Helical" evidence="7">
    <location>
        <begin position="235"/>
        <end position="258"/>
    </location>
</feature>
<comment type="subcellular location">
    <subcellularLocation>
        <location evidence="1">Cell membrane</location>
        <topology evidence="1">Multi-pass membrane protein</topology>
    </subcellularLocation>
</comment>
<dbReference type="InterPro" id="IPR011066">
    <property type="entry name" value="MscS_channel_C_sf"/>
</dbReference>
<dbReference type="InterPro" id="IPR049142">
    <property type="entry name" value="MS_channel_1st"/>
</dbReference>
<feature type="transmembrane region" description="Helical" evidence="7">
    <location>
        <begin position="198"/>
        <end position="223"/>
    </location>
</feature>
<dbReference type="Pfam" id="PF21088">
    <property type="entry name" value="MS_channel_1st"/>
    <property type="match status" value="1"/>
</dbReference>
<evidence type="ECO:0000256" key="7">
    <source>
        <dbReference type="SAM" id="Phobius"/>
    </source>
</evidence>
<dbReference type="InterPro" id="IPR006686">
    <property type="entry name" value="MscS_channel_CS"/>
</dbReference>
<dbReference type="SUPFAM" id="SSF50182">
    <property type="entry name" value="Sm-like ribonucleoproteins"/>
    <property type="match status" value="1"/>
</dbReference>
<name>M2U895_9SPHN</name>
<dbReference type="SUPFAM" id="SSF82689">
    <property type="entry name" value="Mechanosensitive channel protein MscS (YggB), C-terminal domain"/>
    <property type="match status" value="1"/>
</dbReference>
<evidence type="ECO:0000256" key="1">
    <source>
        <dbReference type="ARBA" id="ARBA00004651"/>
    </source>
</evidence>
<dbReference type="Pfam" id="PF21082">
    <property type="entry name" value="MS_channel_3rd"/>
    <property type="match status" value="1"/>
</dbReference>
<evidence type="ECO:0000313" key="11">
    <source>
        <dbReference type="EMBL" id="EMD84203.1"/>
    </source>
</evidence>
<keyword evidence="5 7" id="KW-1133">Transmembrane helix</keyword>
<evidence type="ECO:0000256" key="2">
    <source>
        <dbReference type="ARBA" id="ARBA00008017"/>
    </source>
</evidence>
<keyword evidence="4 7" id="KW-0812">Transmembrane</keyword>
<feature type="domain" description="Mechanosensitive ion channel MscS C-terminal" evidence="9">
    <location>
        <begin position="438"/>
        <end position="522"/>
    </location>
</feature>
<sequence>MQVLGRFQGSGLPLLLICLWLGVTAAVPVHAQILEEPAAEAPAAEPAPDPYGRETPRSTVTGLIRALGDQDYNRAGNYFYLSMDGEGQEAEAADFARQLQAALDRGGTLDPFAALANEPAGRIEDGLDAQFESVGSFPEEDAPPIVLVREENAEGVQLWRISDETREWVDRDEPAPEIAAEERAAEATLVAGAPLKDWLILMGLAAISFAGFRLIAAGLLAAIRIFSRDPSRSGLFRFIQAALPPFSLFAAVVCFQLWANAIPVSIVARQTLLRYAGIVAWFALIWFALRLVDAIAQVSAARMQRSERRQAVSVITLLRRTVKVLLLAVAVVAILDTLGVDVTTGVAALGIGGIALALGAQKTVENLVGSVTLIADKPVQVGDFCRVGDVVGTVEDIGMRSTRIRTNDRTVVTIPNGDFSSRQIENYAKRDRFLFNPRIGVEYGIGPAKLKEAVDLIETVLRDHPLVDDDGVRARFADFGASSLDIDIWSYIGVGDFADSLKVRQELLLTIFERLEAADIGIAFPTRTLHLVADPEAQAPRSEPREA</sequence>
<dbReference type="PROSITE" id="PS01246">
    <property type="entry name" value="UPF0003"/>
    <property type="match status" value="1"/>
</dbReference>
<keyword evidence="12" id="KW-1185">Reference proteome</keyword>
<feature type="domain" description="Mechanosensitive ion channel transmembrane helices 2/3" evidence="10">
    <location>
        <begin position="322"/>
        <end position="361"/>
    </location>
</feature>
<reference evidence="11 12" key="1">
    <citation type="journal article" date="2013" name="Genome Announc.">
        <title>Draft Genome Sequence of Strain JLT2015T, Belonging to the Family Sphingomonadaceae of the Alphaproteobacteria.</title>
        <authorList>
            <person name="Tang K."/>
            <person name="Liu K."/>
            <person name="Li S."/>
            <person name="Jiao N."/>
        </authorList>
    </citation>
    <scope>NUCLEOTIDE SEQUENCE [LARGE SCALE GENOMIC DNA]</scope>
    <source>
        <strain evidence="11 12">JLT2015</strain>
    </source>
</reference>